<sequence>MASLAVLAALATPALADAAAANRCAAKLPEDARAIYNASAPLLVKGADGRTIVTEQTRKLVLSGKVSHLSANTAAMAAADCLVLR</sequence>
<dbReference type="AlphaFoldDB" id="A0A3L7ANT0"/>
<feature type="signal peptide" evidence="1">
    <location>
        <begin position="1"/>
        <end position="16"/>
    </location>
</feature>
<evidence type="ECO:0000313" key="2">
    <source>
        <dbReference type="EMBL" id="RLP81072.1"/>
    </source>
</evidence>
<proteinExistence type="predicted"/>
<organism evidence="2 3">
    <name type="scientific">Xanthobacter tagetidis</name>
    <dbReference type="NCBI Taxonomy" id="60216"/>
    <lineage>
        <taxon>Bacteria</taxon>
        <taxon>Pseudomonadati</taxon>
        <taxon>Pseudomonadota</taxon>
        <taxon>Alphaproteobacteria</taxon>
        <taxon>Hyphomicrobiales</taxon>
        <taxon>Xanthobacteraceae</taxon>
        <taxon>Xanthobacter</taxon>
    </lineage>
</organism>
<dbReference type="EMBL" id="RCTF01000002">
    <property type="protein sequence ID" value="RLP81072.1"/>
    <property type="molecule type" value="Genomic_DNA"/>
</dbReference>
<dbReference type="Proteomes" id="UP000269692">
    <property type="component" value="Unassembled WGS sequence"/>
</dbReference>
<evidence type="ECO:0000256" key="1">
    <source>
        <dbReference type="SAM" id="SignalP"/>
    </source>
</evidence>
<feature type="chain" id="PRO_5018240251" evidence="1">
    <location>
        <begin position="17"/>
        <end position="85"/>
    </location>
</feature>
<accession>A0A3L7ANT0</accession>
<comment type="caution">
    <text evidence="2">The sequence shown here is derived from an EMBL/GenBank/DDBJ whole genome shotgun (WGS) entry which is preliminary data.</text>
</comment>
<keyword evidence="3" id="KW-1185">Reference proteome</keyword>
<protein>
    <submittedName>
        <fullName evidence="2">Uncharacterized protein</fullName>
    </submittedName>
</protein>
<evidence type="ECO:0000313" key="3">
    <source>
        <dbReference type="Proteomes" id="UP000269692"/>
    </source>
</evidence>
<keyword evidence="1" id="KW-0732">Signal</keyword>
<reference evidence="2 3" key="1">
    <citation type="submission" date="2018-10" db="EMBL/GenBank/DDBJ databases">
        <title>Xanthobacter tagetidis genome sequencing and assembly.</title>
        <authorList>
            <person name="Maclea K.S."/>
            <person name="Goen A.E."/>
            <person name="Fatima S.A."/>
        </authorList>
    </citation>
    <scope>NUCLEOTIDE SEQUENCE [LARGE SCALE GENOMIC DNA]</scope>
    <source>
        <strain evidence="2 3">ATCC 700314</strain>
    </source>
</reference>
<name>A0A3L7ANT0_9HYPH</name>
<gene>
    <name evidence="2" type="ORF">D9R14_03495</name>
</gene>